<protein>
    <submittedName>
        <fullName evidence="1">Uncharacterized protein</fullName>
    </submittedName>
</protein>
<proteinExistence type="predicted"/>
<organism evidence="1 2">
    <name type="scientific">Naegleria lovaniensis</name>
    <name type="common">Amoeba</name>
    <dbReference type="NCBI Taxonomy" id="51637"/>
    <lineage>
        <taxon>Eukaryota</taxon>
        <taxon>Discoba</taxon>
        <taxon>Heterolobosea</taxon>
        <taxon>Tetramitia</taxon>
        <taxon>Eutetramitia</taxon>
        <taxon>Vahlkampfiidae</taxon>
        <taxon>Naegleria</taxon>
    </lineage>
</organism>
<name>A0AA88KMI2_NAELO</name>
<dbReference type="GeneID" id="68106828"/>
<dbReference type="RefSeq" id="XP_044552967.1">
    <property type="nucleotide sequence ID" value="XM_044690355.1"/>
</dbReference>
<dbReference type="Proteomes" id="UP000816034">
    <property type="component" value="Unassembled WGS sequence"/>
</dbReference>
<gene>
    <name evidence="1" type="ORF">C9374_014375</name>
</gene>
<reference evidence="1 2" key="1">
    <citation type="journal article" date="2018" name="BMC Genomics">
        <title>The genome of Naegleria lovaniensis, the basis for a comparative approach to unravel pathogenicity factors of the human pathogenic amoeba N. fowleri.</title>
        <authorList>
            <person name="Liechti N."/>
            <person name="Schurch N."/>
            <person name="Bruggmann R."/>
            <person name="Wittwer M."/>
        </authorList>
    </citation>
    <scope>NUCLEOTIDE SEQUENCE [LARGE SCALE GENOMIC DNA]</scope>
    <source>
        <strain evidence="1 2">ATCC 30569</strain>
    </source>
</reference>
<sequence length="202" mass="23641">MQAYTHTLSDEEIQNKTMYVKMKQYKDAIKQDIFSTLINKPMRNEIIIEKLKKENDRIHDPEAKEDIKYGIRVLLLLSDFSEETESLEYATQAHNKSSIISSSKYKQASACRILVHKAFENNSNAELAQEALEMRSNSKNFQSSLKDCANAFFLMYLTTANYYEESSNYCMKASLFDQQFESRWCLIQERKLETCSLEEMKL</sequence>
<evidence type="ECO:0000313" key="2">
    <source>
        <dbReference type="Proteomes" id="UP000816034"/>
    </source>
</evidence>
<accession>A0AA88KMI2</accession>
<evidence type="ECO:0000313" key="1">
    <source>
        <dbReference type="EMBL" id="KAG2388975.1"/>
    </source>
</evidence>
<comment type="caution">
    <text evidence="1">The sequence shown here is derived from an EMBL/GenBank/DDBJ whole genome shotgun (WGS) entry which is preliminary data.</text>
</comment>
<dbReference type="AlphaFoldDB" id="A0AA88KMI2"/>
<keyword evidence="2" id="KW-1185">Reference proteome</keyword>
<dbReference type="EMBL" id="PYSW02000008">
    <property type="protein sequence ID" value="KAG2388975.1"/>
    <property type="molecule type" value="Genomic_DNA"/>
</dbReference>